<feature type="region of interest" description="Disordered" evidence="12">
    <location>
        <begin position="580"/>
        <end position="612"/>
    </location>
</feature>
<evidence type="ECO:0000256" key="4">
    <source>
        <dbReference type="ARBA" id="ARBA00022553"/>
    </source>
</evidence>
<dbReference type="Gene3D" id="1.10.510.10">
    <property type="entry name" value="Transferase(Phosphotransferase) domain 1"/>
    <property type="match status" value="1"/>
</dbReference>
<dbReference type="Gene3D" id="3.30.200.20">
    <property type="entry name" value="Phosphorylase Kinase, domain 1"/>
    <property type="match status" value="1"/>
</dbReference>
<evidence type="ECO:0000256" key="12">
    <source>
        <dbReference type="SAM" id="MobiDB-lite"/>
    </source>
</evidence>
<keyword evidence="3" id="KW-0723">Serine/threonine-protein kinase</keyword>
<dbReference type="AlphaFoldDB" id="T1GIT6"/>
<reference evidence="14" key="2">
    <citation type="submission" date="2015-06" db="UniProtKB">
        <authorList>
            <consortium name="EnsemblMetazoa"/>
        </authorList>
    </citation>
    <scope>IDENTIFICATION</scope>
</reference>
<accession>T1GIT6</accession>
<dbReference type="SMART" id="SM00220">
    <property type="entry name" value="S_TKc"/>
    <property type="match status" value="1"/>
</dbReference>
<keyword evidence="15" id="KW-1185">Reference proteome</keyword>
<dbReference type="GO" id="GO:0005634">
    <property type="term" value="C:nucleus"/>
    <property type="evidence" value="ECO:0007669"/>
    <property type="project" value="UniProtKB-ARBA"/>
</dbReference>
<dbReference type="HOGENOM" id="CLU_346928_0_0_1"/>
<dbReference type="Gene3D" id="1.10.30.10">
    <property type="entry name" value="High mobility group box domain"/>
    <property type="match status" value="1"/>
</dbReference>
<proteinExistence type="inferred from homology"/>
<sequence>MSYKKQLLVDDYEISSKILGLGINGKVVECISRSTGKKYALKILLDSPKSRREVSLHLRAKQCQQIVEVIDVYENSYGGEKCLLMVMEKMEGGELFQRIQEKTEGSLSFTEREAAEIMNEICSAVYFLHKRNIAHRDLKPENLLYTKRGKDAVLKLTDFGFAKETVNEGLSLQTPCYTPYYVAPEVLGSSSYDKSCDIWSLGVIMYILLCGFPPFYSNTGLAISPGMKKRIRTGQYEFPDPEWKNISQSAKDLIKGMLNVNAESRLSIEQVMMNEGFLDFLLFLKLRYLLANFYEKGKIIDNGIDEPDDVEVEEKEFITYAKIGDIYKNNRLIEFSPHTDLEDANKKSFYQIQEAFLYFKVTPNIGDDEYSNKNNKHLESAVLKIWIFQIIDDQTLNLISCQPVKTFSWQKIDITFVIKNWYSTLSFFYALYVCSNYYTKNCNLFFSYLGLTRPTIYPFPTSQYTYSMLSPEMPQVASWHTPSVYNPTASGFRNPYPSSLPINSSLSSDFSFRFSQSLLPSVHTPPHHMINTHSTMVQSSKDLANNLNTNGSAESTNQRYIREEQAKYYELARRERQLHMQMYPDWSSRTNSSRGKKRKRKQEGNDGNNMKKCRARFGLDQQNQWCKPCSPGLSTVHATGGTGLQNSSTSSSTSSNSSSNPNQLQILSSAGQAGLCLQPSPQPPTYVNLRKKKCIRYMETDCDESNLTNSHNSLQNHKSNQNPSDGELDDLSGDDEEDDIDLDQDTESLSTNSPATTAPLPLERLPVGANPRDKNNPLSVNQLTGDFLPKQLTKIMHLLWQLLQLLHHFITISR</sequence>
<organism evidence="14 15">
    <name type="scientific">Megaselia scalaris</name>
    <name type="common">Humpbacked fly</name>
    <name type="synonym">Phora scalaris</name>
    <dbReference type="NCBI Taxonomy" id="36166"/>
    <lineage>
        <taxon>Eukaryota</taxon>
        <taxon>Metazoa</taxon>
        <taxon>Ecdysozoa</taxon>
        <taxon>Arthropoda</taxon>
        <taxon>Hexapoda</taxon>
        <taxon>Insecta</taxon>
        <taxon>Pterygota</taxon>
        <taxon>Neoptera</taxon>
        <taxon>Endopterygota</taxon>
        <taxon>Diptera</taxon>
        <taxon>Brachycera</taxon>
        <taxon>Muscomorpha</taxon>
        <taxon>Platypezoidea</taxon>
        <taxon>Phoridae</taxon>
        <taxon>Megaseliini</taxon>
        <taxon>Megaselia</taxon>
    </lineage>
</organism>
<comment type="catalytic activity">
    <reaction evidence="9">
        <text>L-threonyl-[protein] + ATP = O-phospho-L-threonyl-[protein] + ADP + H(+)</text>
        <dbReference type="Rhea" id="RHEA:46608"/>
        <dbReference type="Rhea" id="RHEA-COMP:11060"/>
        <dbReference type="Rhea" id="RHEA-COMP:11605"/>
        <dbReference type="ChEBI" id="CHEBI:15378"/>
        <dbReference type="ChEBI" id="CHEBI:30013"/>
        <dbReference type="ChEBI" id="CHEBI:30616"/>
        <dbReference type="ChEBI" id="CHEBI:61977"/>
        <dbReference type="ChEBI" id="CHEBI:456216"/>
        <dbReference type="EC" id="2.7.11.1"/>
    </reaction>
</comment>
<dbReference type="PROSITE" id="PS50011">
    <property type="entry name" value="PROTEIN_KINASE_DOM"/>
    <property type="match status" value="1"/>
</dbReference>
<dbReference type="InterPro" id="IPR036910">
    <property type="entry name" value="HMG_box_dom_sf"/>
</dbReference>
<feature type="compositionally biased region" description="Polar residues" evidence="12">
    <location>
        <begin position="706"/>
        <end position="723"/>
    </location>
</feature>
<dbReference type="FunFam" id="1.10.510.10:FF:000571">
    <property type="entry name" value="Maternal embryonic leucine zipper kinase"/>
    <property type="match status" value="1"/>
</dbReference>
<evidence type="ECO:0000256" key="9">
    <source>
        <dbReference type="ARBA" id="ARBA00047899"/>
    </source>
</evidence>
<dbReference type="EnsemblMetazoa" id="MESCA003371-RA">
    <property type="protein sequence ID" value="MESCA003371-PA"/>
    <property type="gene ID" value="MESCA003371"/>
</dbReference>
<evidence type="ECO:0000256" key="7">
    <source>
        <dbReference type="ARBA" id="ARBA00022777"/>
    </source>
</evidence>
<feature type="compositionally biased region" description="Acidic residues" evidence="12">
    <location>
        <begin position="726"/>
        <end position="746"/>
    </location>
</feature>
<feature type="binding site" evidence="11">
    <location>
        <position position="42"/>
    </location>
    <ligand>
        <name>ATP</name>
        <dbReference type="ChEBI" id="CHEBI:30616"/>
    </ligand>
</feature>
<dbReference type="SMART" id="SM01366">
    <property type="entry name" value="c-clamp"/>
    <property type="match status" value="1"/>
</dbReference>
<dbReference type="InterPro" id="IPR011009">
    <property type="entry name" value="Kinase-like_dom_sf"/>
</dbReference>
<keyword evidence="5" id="KW-0808">Transferase</keyword>
<dbReference type="PROSITE" id="PS00108">
    <property type="entry name" value="PROTEIN_KINASE_ST"/>
    <property type="match status" value="1"/>
</dbReference>
<protein>
    <recommendedName>
        <fullName evidence="2">non-specific serine/threonine protein kinase</fullName>
        <ecNumber evidence="2">2.7.11.1</ecNumber>
    </recommendedName>
</protein>
<evidence type="ECO:0000313" key="15">
    <source>
        <dbReference type="Proteomes" id="UP000015102"/>
    </source>
</evidence>
<evidence type="ECO:0000256" key="5">
    <source>
        <dbReference type="ARBA" id="ARBA00022679"/>
    </source>
</evidence>
<comment type="catalytic activity">
    <reaction evidence="10">
        <text>L-seryl-[protein] + ATP = O-phospho-L-seryl-[protein] + ADP + H(+)</text>
        <dbReference type="Rhea" id="RHEA:17989"/>
        <dbReference type="Rhea" id="RHEA-COMP:9863"/>
        <dbReference type="Rhea" id="RHEA-COMP:11604"/>
        <dbReference type="ChEBI" id="CHEBI:15378"/>
        <dbReference type="ChEBI" id="CHEBI:29999"/>
        <dbReference type="ChEBI" id="CHEBI:30616"/>
        <dbReference type="ChEBI" id="CHEBI:83421"/>
        <dbReference type="ChEBI" id="CHEBI:456216"/>
        <dbReference type="EC" id="2.7.11.1"/>
    </reaction>
</comment>
<dbReference type="FunFam" id="3.30.200.20:FF:000156">
    <property type="entry name" value="MAP kinase-activated protein kinase 3"/>
    <property type="match status" value="1"/>
</dbReference>
<reference evidence="15" key="1">
    <citation type="submission" date="2013-02" db="EMBL/GenBank/DDBJ databases">
        <authorList>
            <person name="Hughes D."/>
        </authorList>
    </citation>
    <scope>NUCLEOTIDE SEQUENCE</scope>
    <source>
        <strain>Durham</strain>
        <strain evidence="15">NC isolate 2 -- Noor lab</strain>
    </source>
</reference>
<dbReference type="PANTHER" id="PTHR24347">
    <property type="entry name" value="SERINE/THREONINE-PROTEIN KINASE"/>
    <property type="match status" value="1"/>
</dbReference>
<evidence type="ECO:0000256" key="6">
    <source>
        <dbReference type="ARBA" id="ARBA00022741"/>
    </source>
</evidence>
<dbReference type="STRING" id="36166.T1GIT6"/>
<evidence type="ECO:0000256" key="11">
    <source>
        <dbReference type="PROSITE-ProRule" id="PRU10141"/>
    </source>
</evidence>
<feature type="compositionally biased region" description="Low complexity" evidence="12">
    <location>
        <begin position="644"/>
        <end position="664"/>
    </location>
</feature>
<evidence type="ECO:0000256" key="3">
    <source>
        <dbReference type="ARBA" id="ARBA00022527"/>
    </source>
</evidence>
<dbReference type="SUPFAM" id="SSF56112">
    <property type="entry name" value="Protein kinase-like (PK-like)"/>
    <property type="match status" value="1"/>
</dbReference>
<name>T1GIT6_MEGSC</name>
<dbReference type="CDD" id="cd14089">
    <property type="entry name" value="STKc_MAPKAPK"/>
    <property type="match status" value="1"/>
</dbReference>
<dbReference type="GO" id="GO:0004674">
    <property type="term" value="F:protein serine/threonine kinase activity"/>
    <property type="evidence" value="ECO:0007669"/>
    <property type="project" value="UniProtKB-KW"/>
</dbReference>
<evidence type="ECO:0000256" key="1">
    <source>
        <dbReference type="ARBA" id="ARBA00006692"/>
    </source>
</evidence>
<dbReference type="EMBL" id="CAQQ02395013">
    <property type="status" value="NOT_ANNOTATED_CDS"/>
    <property type="molecule type" value="Genomic_DNA"/>
</dbReference>
<keyword evidence="7" id="KW-0418">Kinase</keyword>
<evidence type="ECO:0000259" key="13">
    <source>
        <dbReference type="PROSITE" id="PS50011"/>
    </source>
</evidence>
<keyword evidence="8 11" id="KW-0067">ATP-binding</keyword>
<dbReference type="EMBL" id="CAQQ02395012">
    <property type="status" value="NOT_ANNOTATED_CDS"/>
    <property type="molecule type" value="Genomic_DNA"/>
</dbReference>
<dbReference type="InterPro" id="IPR000719">
    <property type="entry name" value="Prot_kinase_dom"/>
</dbReference>
<feature type="domain" description="Protein kinase" evidence="13">
    <location>
        <begin position="13"/>
        <end position="278"/>
    </location>
</feature>
<dbReference type="PROSITE" id="PS00107">
    <property type="entry name" value="PROTEIN_KINASE_ATP"/>
    <property type="match status" value="1"/>
</dbReference>
<evidence type="ECO:0000256" key="8">
    <source>
        <dbReference type="ARBA" id="ARBA00022840"/>
    </source>
</evidence>
<evidence type="ECO:0000256" key="10">
    <source>
        <dbReference type="ARBA" id="ARBA00048679"/>
    </source>
</evidence>
<dbReference type="GO" id="GO:0005524">
    <property type="term" value="F:ATP binding"/>
    <property type="evidence" value="ECO:0007669"/>
    <property type="project" value="UniProtKB-UniRule"/>
</dbReference>
<dbReference type="Proteomes" id="UP000015102">
    <property type="component" value="Unassembled WGS sequence"/>
</dbReference>
<evidence type="ECO:0000313" key="14">
    <source>
        <dbReference type="EnsemblMetazoa" id="MESCA003371-PA"/>
    </source>
</evidence>
<comment type="similarity">
    <text evidence="1">Belongs to the protein kinase superfamily. CAMK Ser/Thr protein kinase family.</text>
</comment>
<keyword evidence="4" id="KW-0597">Phosphoprotein</keyword>
<dbReference type="InterPro" id="IPR017441">
    <property type="entry name" value="Protein_kinase_ATP_BS"/>
</dbReference>
<dbReference type="InterPro" id="IPR008271">
    <property type="entry name" value="Ser/Thr_kinase_AS"/>
</dbReference>
<dbReference type="EC" id="2.7.11.1" evidence="2"/>
<evidence type="ECO:0000256" key="2">
    <source>
        <dbReference type="ARBA" id="ARBA00012513"/>
    </source>
</evidence>
<feature type="region of interest" description="Disordered" evidence="12">
    <location>
        <begin position="706"/>
        <end position="778"/>
    </location>
</feature>
<feature type="region of interest" description="Disordered" evidence="12">
    <location>
        <begin position="640"/>
        <end position="664"/>
    </location>
</feature>
<keyword evidence="6 11" id="KW-0547">Nucleotide-binding</keyword>
<dbReference type="Pfam" id="PF00069">
    <property type="entry name" value="Pkinase"/>
    <property type="match status" value="1"/>
</dbReference>